<dbReference type="Gene3D" id="2.60.200.20">
    <property type="match status" value="1"/>
</dbReference>
<sequence>MSVPATAVAPRLLLDLRGERDVAAGTRTRIELEGSGASIGRGADCDWQLDAAGVSRLHASVRHLDGVYFLEDHSTNGVLHNGAPLRPGFPAALRDGDRVQIDLFEIAVTLLPAASGEAMGTGAAAPSAALALPPPVVTTDASDDAFAALTPAPVSATVVDPLALFATSYTMSGATPAHAAPDWNHSPALADGYRARANVPGPMPEALLPEHWDRTRSEFAAALPVAPSAVPAPATSAAGAAPPASTSTSTAVPTPTPTPTPGPTASLTAAPILPPAAPSAPADAHARTLLIALVAGLMDVLRARAEMKNSLRLPATLIRRSENNPLKFAATAEEAVARLLGPPDPAYLGGTTAIDDAMHDVGQHQLALMAGMRAAFEHAFAHFDPARFEAESGAQGALAGWTGRPWRRYVQEYRGLQADPDERFRRLFGDAFAHAYEDQLLRARDAASPPHRERT</sequence>
<dbReference type="SMART" id="SM00240">
    <property type="entry name" value="FHA"/>
    <property type="match status" value="1"/>
</dbReference>
<dbReference type="Pfam" id="PF20232">
    <property type="entry name" value="T6SS_FHA_C"/>
    <property type="match status" value="1"/>
</dbReference>
<evidence type="ECO:0000259" key="2">
    <source>
        <dbReference type="PROSITE" id="PS50006"/>
    </source>
</evidence>
<evidence type="ECO:0000256" key="1">
    <source>
        <dbReference type="SAM" id="MobiDB-lite"/>
    </source>
</evidence>
<evidence type="ECO:0000313" key="3">
    <source>
        <dbReference type="EMBL" id="KWV13301.1"/>
    </source>
</evidence>
<dbReference type="InterPro" id="IPR008984">
    <property type="entry name" value="SMAD_FHA_dom_sf"/>
</dbReference>
<reference evidence="3 4" key="1">
    <citation type="submission" date="2015-11" db="EMBL/GenBank/DDBJ databases">
        <title>Long Read and Single Molecule DNA Sequencing Simplifies Genome Assembly and TAL Effector Gene Analysis of Xanthomonas translucens.</title>
        <authorList>
            <person name="Peng Z."/>
            <person name="Hu Y."/>
            <person name="Xie J."/>
            <person name="Potnis N."/>
            <person name="Akhunova A."/>
            <person name="Jones J."/>
            <person name="Liu Z."/>
            <person name="White F."/>
            <person name="Liu S."/>
        </authorList>
    </citation>
    <scope>NUCLEOTIDE SEQUENCE [LARGE SCALE GENOMIC DNA]</scope>
    <source>
        <strain evidence="3 4">B1</strain>
    </source>
</reference>
<name>A0A109HJY7_XANCT</name>
<dbReference type="NCBIfam" id="TIGR03354">
    <property type="entry name" value="VI_FHA"/>
    <property type="match status" value="1"/>
</dbReference>
<dbReference type="PROSITE" id="PS50006">
    <property type="entry name" value="FHA_DOMAIN"/>
    <property type="match status" value="1"/>
</dbReference>
<dbReference type="AlphaFoldDB" id="A0A109HJY7"/>
<dbReference type="InterPro" id="IPR017735">
    <property type="entry name" value="T6SS_FHA"/>
</dbReference>
<accession>A0A109HJY7</accession>
<proteinExistence type="predicted"/>
<feature type="compositionally biased region" description="Low complexity" evidence="1">
    <location>
        <begin position="231"/>
        <end position="253"/>
    </location>
</feature>
<evidence type="ECO:0000313" key="4">
    <source>
        <dbReference type="Proteomes" id="UP000055854"/>
    </source>
</evidence>
<feature type="region of interest" description="Disordered" evidence="1">
    <location>
        <begin position="231"/>
        <end position="279"/>
    </location>
</feature>
<dbReference type="SUPFAM" id="SSF49879">
    <property type="entry name" value="SMAD/FHA domain"/>
    <property type="match status" value="1"/>
</dbReference>
<protein>
    <submittedName>
        <fullName evidence="3">FHA-domain-containing protein</fullName>
    </submittedName>
</protein>
<dbReference type="Proteomes" id="UP000055854">
    <property type="component" value="Unassembled WGS sequence"/>
</dbReference>
<comment type="caution">
    <text evidence="3">The sequence shown here is derived from an EMBL/GenBank/DDBJ whole genome shotgun (WGS) entry which is preliminary data.</text>
</comment>
<dbReference type="OrthoDB" id="273564at2"/>
<gene>
    <name evidence="3" type="ORF">ATB53_15980</name>
</gene>
<dbReference type="Pfam" id="PF00498">
    <property type="entry name" value="FHA"/>
    <property type="match status" value="1"/>
</dbReference>
<dbReference type="EMBL" id="LNTA01000153">
    <property type="protein sequence ID" value="KWV13301.1"/>
    <property type="molecule type" value="Genomic_DNA"/>
</dbReference>
<dbReference type="InterPro" id="IPR046883">
    <property type="entry name" value="T6SS_FHA_C"/>
</dbReference>
<feature type="domain" description="FHA" evidence="2">
    <location>
        <begin position="37"/>
        <end position="85"/>
    </location>
</feature>
<dbReference type="RefSeq" id="WP_058359320.1">
    <property type="nucleotide sequence ID" value="NZ_CP089999.1"/>
</dbReference>
<dbReference type="CDD" id="cd00060">
    <property type="entry name" value="FHA"/>
    <property type="match status" value="1"/>
</dbReference>
<dbReference type="InterPro" id="IPR000253">
    <property type="entry name" value="FHA_dom"/>
</dbReference>
<organism evidence="3 4">
    <name type="scientific">Xanthomonas campestris pv. translucens</name>
    <dbReference type="NCBI Taxonomy" id="343"/>
    <lineage>
        <taxon>Bacteria</taxon>
        <taxon>Pseudomonadati</taxon>
        <taxon>Pseudomonadota</taxon>
        <taxon>Gammaproteobacteria</taxon>
        <taxon>Lysobacterales</taxon>
        <taxon>Lysobacteraceae</taxon>
        <taxon>Xanthomonas</taxon>
        <taxon>Xanthomonas translucens group</taxon>
    </lineage>
</organism>